<name>A0A6H1TX39_9CYAN</name>
<accession>A0A6H1TX39</accession>
<gene>
    <name evidence="2" type="ORF">HCG48_11550</name>
</gene>
<dbReference type="AlphaFoldDB" id="A0A6H1TX39"/>
<feature type="transmembrane region" description="Helical" evidence="1">
    <location>
        <begin position="36"/>
        <end position="55"/>
    </location>
</feature>
<proteinExistence type="predicted"/>
<evidence type="ECO:0000313" key="3">
    <source>
        <dbReference type="Proteomes" id="UP000500857"/>
    </source>
</evidence>
<protein>
    <submittedName>
        <fullName evidence="2">Uncharacterized protein</fullName>
    </submittedName>
</protein>
<dbReference type="Proteomes" id="UP000500857">
    <property type="component" value="Chromosome"/>
</dbReference>
<dbReference type="RefSeq" id="WP_168569286.1">
    <property type="nucleotide sequence ID" value="NZ_CP051167.1"/>
</dbReference>
<dbReference type="KEGG" id="oxy:HCG48_11550"/>
<sequence length="56" mass="5567">MYDKNSNKDWATAAVTAALGAGVVTSFAVGQGQDPLVALGITGFAVVAALICDALL</sequence>
<organism evidence="2 3">
    <name type="scientific">Oxynema aestuarii AP17</name>
    <dbReference type="NCBI Taxonomy" id="2064643"/>
    <lineage>
        <taxon>Bacteria</taxon>
        <taxon>Bacillati</taxon>
        <taxon>Cyanobacteriota</taxon>
        <taxon>Cyanophyceae</taxon>
        <taxon>Oscillatoriophycideae</taxon>
        <taxon>Oscillatoriales</taxon>
        <taxon>Oscillatoriaceae</taxon>
        <taxon>Oxynema</taxon>
        <taxon>Oxynema aestuarii</taxon>
    </lineage>
</organism>
<dbReference type="EMBL" id="CP051167">
    <property type="protein sequence ID" value="QIZ71131.1"/>
    <property type="molecule type" value="Genomic_DNA"/>
</dbReference>
<keyword evidence="3" id="KW-1185">Reference proteome</keyword>
<evidence type="ECO:0000313" key="2">
    <source>
        <dbReference type="EMBL" id="QIZ71131.1"/>
    </source>
</evidence>
<keyword evidence="1" id="KW-0472">Membrane</keyword>
<reference evidence="2 3" key="1">
    <citation type="submission" date="2020-04" db="EMBL/GenBank/DDBJ databases">
        <authorList>
            <person name="Basu S."/>
            <person name="Maruthanayagam V."/>
            <person name="Chakraborty S."/>
            <person name="Pramanik A."/>
            <person name="Mukherjee J."/>
            <person name="Brink B."/>
        </authorList>
    </citation>
    <scope>NUCLEOTIDE SEQUENCE [LARGE SCALE GENOMIC DNA]</scope>
    <source>
        <strain evidence="2 3">AP17</strain>
    </source>
</reference>
<evidence type="ECO:0000256" key="1">
    <source>
        <dbReference type="SAM" id="Phobius"/>
    </source>
</evidence>
<keyword evidence="1" id="KW-0812">Transmembrane</keyword>
<keyword evidence="1" id="KW-1133">Transmembrane helix</keyword>